<evidence type="ECO:0000313" key="5">
    <source>
        <dbReference type="EMBL" id="RUS24530.1"/>
    </source>
</evidence>
<keyword evidence="6" id="KW-1185">Reference proteome</keyword>
<dbReference type="EMBL" id="RBNJ01015723">
    <property type="protein sequence ID" value="RUS24530.1"/>
    <property type="molecule type" value="Genomic_DNA"/>
</dbReference>
<feature type="region of interest" description="Disordered" evidence="4">
    <location>
        <begin position="194"/>
        <end position="221"/>
    </location>
</feature>
<dbReference type="PANTHER" id="PTHR45639:SF3">
    <property type="entry name" value="HYPOXIA UP-REGULATED PROTEIN 1"/>
    <property type="match status" value="1"/>
</dbReference>
<evidence type="ECO:0000256" key="2">
    <source>
        <dbReference type="ARBA" id="ARBA00022840"/>
    </source>
</evidence>
<evidence type="ECO:0000256" key="4">
    <source>
        <dbReference type="SAM" id="MobiDB-lite"/>
    </source>
</evidence>
<keyword evidence="2" id="KW-0067">ATP-binding</keyword>
<dbReference type="PANTHER" id="PTHR45639">
    <property type="entry name" value="HSC70CB, ISOFORM G-RELATED"/>
    <property type="match status" value="1"/>
</dbReference>
<reference evidence="5 6" key="1">
    <citation type="journal article" date="2018" name="New Phytol.">
        <title>Phylogenomics of Endogonaceae and evolution of mycorrhizas within Mucoromycota.</title>
        <authorList>
            <person name="Chang Y."/>
            <person name="Desiro A."/>
            <person name="Na H."/>
            <person name="Sandor L."/>
            <person name="Lipzen A."/>
            <person name="Clum A."/>
            <person name="Barry K."/>
            <person name="Grigoriev I.V."/>
            <person name="Martin F.M."/>
            <person name="Stajich J.E."/>
            <person name="Smith M.E."/>
            <person name="Bonito G."/>
            <person name="Spatafora J.W."/>
        </authorList>
    </citation>
    <scope>NUCLEOTIDE SEQUENCE [LARGE SCALE GENOMIC DNA]</scope>
    <source>
        <strain evidence="5 6">AD002</strain>
    </source>
</reference>
<dbReference type="GO" id="GO:0140662">
    <property type="term" value="F:ATP-dependent protein folding chaperone"/>
    <property type="evidence" value="ECO:0007669"/>
    <property type="project" value="InterPro"/>
</dbReference>
<dbReference type="GO" id="GO:0034663">
    <property type="term" value="C:endoplasmic reticulum chaperone complex"/>
    <property type="evidence" value="ECO:0007669"/>
    <property type="project" value="TreeGrafter"/>
</dbReference>
<keyword evidence="1" id="KW-0547">Nucleotide-binding</keyword>
<dbReference type="GO" id="GO:0030968">
    <property type="term" value="P:endoplasmic reticulum unfolded protein response"/>
    <property type="evidence" value="ECO:0007669"/>
    <property type="project" value="TreeGrafter"/>
</dbReference>
<dbReference type="GO" id="GO:0005524">
    <property type="term" value="F:ATP binding"/>
    <property type="evidence" value="ECO:0007669"/>
    <property type="project" value="UniProtKB-KW"/>
</dbReference>
<accession>A0A433Q418</accession>
<feature type="region of interest" description="Disordered" evidence="4">
    <location>
        <begin position="127"/>
        <end position="180"/>
    </location>
</feature>
<proteinExistence type="predicted"/>
<evidence type="ECO:0000256" key="1">
    <source>
        <dbReference type="ARBA" id="ARBA00022741"/>
    </source>
</evidence>
<sequence>MPSNFVSNRIPERFGTFCRKLEKPITFRRSEYNKRPETVKSLQSSISVARRFVESIRANTMEEDRYHTDEELDKLELVCDDAEDWLAAKQREQDKLALYVDPVLLTTDIESQAKVVERETMTLLMKKKPKKEKKKEKEEEGKTEEGKEEETKAQEGKTAETKTQEGEEPETPVVTVKRQYSRAWHMRKCRIKLSFVERSSPARGSASASRIDTPGIVAQTS</sequence>
<protein>
    <recommendedName>
        <fullName evidence="7">Hsp70 protein-domain-containing protein</fullName>
    </recommendedName>
</protein>
<evidence type="ECO:0000313" key="6">
    <source>
        <dbReference type="Proteomes" id="UP000274822"/>
    </source>
</evidence>
<gene>
    <name evidence="5" type="ORF">BC938DRAFT_473439</name>
</gene>
<feature type="compositionally biased region" description="Low complexity" evidence="4">
    <location>
        <begin position="198"/>
        <end position="210"/>
    </location>
</feature>
<keyword evidence="3" id="KW-0143">Chaperone</keyword>
<evidence type="ECO:0008006" key="7">
    <source>
        <dbReference type="Google" id="ProtNLM"/>
    </source>
</evidence>
<dbReference type="AlphaFoldDB" id="A0A433Q418"/>
<feature type="compositionally biased region" description="Basic and acidic residues" evidence="4">
    <location>
        <begin position="135"/>
        <end position="165"/>
    </location>
</feature>
<dbReference type="InterPro" id="IPR013126">
    <property type="entry name" value="Hsp_70_fam"/>
</dbReference>
<name>A0A433Q418_9FUNG</name>
<comment type="caution">
    <text evidence="5">The sequence shown here is derived from an EMBL/GenBank/DDBJ whole genome shotgun (WGS) entry which is preliminary data.</text>
</comment>
<dbReference type="Proteomes" id="UP000274822">
    <property type="component" value="Unassembled WGS sequence"/>
</dbReference>
<organism evidence="5 6">
    <name type="scientific">Jimgerdemannia flammicorona</name>
    <dbReference type="NCBI Taxonomy" id="994334"/>
    <lineage>
        <taxon>Eukaryota</taxon>
        <taxon>Fungi</taxon>
        <taxon>Fungi incertae sedis</taxon>
        <taxon>Mucoromycota</taxon>
        <taxon>Mucoromycotina</taxon>
        <taxon>Endogonomycetes</taxon>
        <taxon>Endogonales</taxon>
        <taxon>Endogonaceae</taxon>
        <taxon>Jimgerdemannia</taxon>
    </lineage>
</organism>
<evidence type="ECO:0000256" key="3">
    <source>
        <dbReference type="ARBA" id="ARBA00023186"/>
    </source>
</evidence>